<organism evidence="3 4">
    <name type="scientific">Venturia inaequalis</name>
    <name type="common">Apple scab fungus</name>
    <dbReference type="NCBI Taxonomy" id="5025"/>
    <lineage>
        <taxon>Eukaryota</taxon>
        <taxon>Fungi</taxon>
        <taxon>Dikarya</taxon>
        <taxon>Ascomycota</taxon>
        <taxon>Pezizomycotina</taxon>
        <taxon>Dothideomycetes</taxon>
        <taxon>Pleosporomycetidae</taxon>
        <taxon>Venturiales</taxon>
        <taxon>Venturiaceae</taxon>
        <taxon>Venturia</taxon>
    </lineage>
</organism>
<name>A0A8H3Z0B8_VENIN</name>
<dbReference type="EMBL" id="WNWS01000103">
    <property type="protein sequence ID" value="KAE9980469.1"/>
    <property type="molecule type" value="Genomic_DNA"/>
</dbReference>
<evidence type="ECO:0000313" key="3">
    <source>
        <dbReference type="EMBL" id="KAE9980469.1"/>
    </source>
</evidence>
<reference evidence="3 4" key="1">
    <citation type="submission" date="2018-12" db="EMBL/GenBank/DDBJ databases">
        <title>Venturia inaequalis Genome Resource.</title>
        <authorList>
            <person name="Lichtner F.J."/>
        </authorList>
    </citation>
    <scope>NUCLEOTIDE SEQUENCE [LARGE SCALE GENOMIC DNA]</scope>
    <source>
        <strain evidence="3 4">120213</strain>
        <strain evidence="2 5">DMI_063113</strain>
    </source>
</reference>
<gene>
    <name evidence="2" type="ORF">EG327_007982</name>
    <name evidence="3" type="ORF">EG328_000288</name>
</gene>
<dbReference type="Proteomes" id="UP000447873">
    <property type="component" value="Unassembled WGS sequence"/>
</dbReference>
<proteinExistence type="predicted"/>
<feature type="signal peptide" evidence="1">
    <location>
        <begin position="1"/>
        <end position="19"/>
    </location>
</feature>
<dbReference type="AlphaFoldDB" id="A0A8H3Z0B8"/>
<evidence type="ECO:0000313" key="4">
    <source>
        <dbReference type="Proteomes" id="UP000447873"/>
    </source>
</evidence>
<protein>
    <submittedName>
        <fullName evidence="3">Uncharacterized protein</fullName>
    </submittedName>
</protein>
<keyword evidence="5" id="KW-1185">Reference proteome</keyword>
<accession>A0A8H3Z0B8</accession>
<evidence type="ECO:0000313" key="2">
    <source>
        <dbReference type="EMBL" id="KAE9976616.1"/>
    </source>
</evidence>
<evidence type="ECO:0000256" key="1">
    <source>
        <dbReference type="SAM" id="SignalP"/>
    </source>
</evidence>
<comment type="caution">
    <text evidence="3">The sequence shown here is derived from an EMBL/GenBank/DDBJ whole genome shotgun (WGS) entry which is preliminary data.</text>
</comment>
<dbReference type="EMBL" id="WNWR01000492">
    <property type="protein sequence ID" value="KAE9976616.1"/>
    <property type="molecule type" value="Genomic_DNA"/>
</dbReference>
<evidence type="ECO:0000313" key="5">
    <source>
        <dbReference type="Proteomes" id="UP000490939"/>
    </source>
</evidence>
<keyword evidence="1" id="KW-0732">Signal</keyword>
<feature type="chain" id="PRO_5044691072" evidence="1">
    <location>
        <begin position="20"/>
        <end position="52"/>
    </location>
</feature>
<dbReference type="Proteomes" id="UP000490939">
    <property type="component" value="Unassembled WGS sequence"/>
</dbReference>
<sequence length="52" mass="5454">MKFLTLVFSTLSLLTATQAMAVVGEAHMATEKRGICPAGTAQAGESKGFHDE</sequence>